<name>A0A1R1L8G6_9MICC</name>
<dbReference type="SUPFAM" id="SSF48452">
    <property type="entry name" value="TPR-like"/>
    <property type="match status" value="1"/>
</dbReference>
<dbReference type="Proteomes" id="UP000187085">
    <property type="component" value="Unassembled WGS sequence"/>
</dbReference>
<accession>A0A1R1L8G6</accession>
<dbReference type="OrthoDB" id="3619320at2"/>
<sequence length="277" mass="30133">MNARRLELENDRDQALRDLLELDRQAAEGELEPAVEARLRRGYQREAAAAIAALEHAERKEPELATVPARSRRGLRQPRVLLYALGLIAVVAAGVLLPGYVLDRPQGGFVSGNEPLQSQGAPTAAPGAPEVTGRNLANVTDKEMEAVVQANPDVLGMRLALANRYMEKGRYDLAAAHYRKMLEQDPANAEAKAHIGWLMLKVGKPDRAAQLVDDALAADPSLVDALWFKANVRLYGFNDATGAIKVLDQMSSRADVSAEVRTQITQLRALASRKSEG</sequence>
<evidence type="ECO:0000256" key="2">
    <source>
        <dbReference type="SAM" id="Coils"/>
    </source>
</evidence>
<keyword evidence="1" id="KW-0802">TPR repeat</keyword>
<dbReference type="STRING" id="554083.BKD30_10645"/>
<dbReference type="Gene3D" id="1.25.40.10">
    <property type="entry name" value="Tetratricopeptide repeat domain"/>
    <property type="match status" value="1"/>
</dbReference>
<reference evidence="4 5" key="1">
    <citation type="submission" date="2016-12" db="EMBL/GenBank/DDBJ databases">
        <title>Draft genome of Tersicoccus phoenicis 1P05MA.</title>
        <authorList>
            <person name="Nakajima Y."/>
            <person name="Yoshizawa S."/>
            <person name="Nakamura K."/>
            <person name="Ogura Y."/>
            <person name="Hayashi T."/>
            <person name="Kogure K."/>
        </authorList>
    </citation>
    <scope>NUCLEOTIDE SEQUENCE [LARGE SCALE GENOMIC DNA]</scope>
    <source>
        <strain evidence="4 5">1p05MA</strain>
    </source>
</reference>
<evidence type="ECO:0000313" key="5">
    <source>
        <dbReference type="Proteomes" id="UP000187085"/>
    </source>
</evidence>
<dbReference type="EMBL" id="MRDE01000068">
    <property type="protein sequence ID" value="OMH23826.1"/>
    <property type="molecule type" value="Genomic_DNA"/>
</dbReference>
<evidence type="ECO:0000256" key="1">
    <source>
        <dbReference type="PROSITE-ProRule" id="PRU00339"/>
    </source>
</evidence>
<dbReference type="PROSITE" id="PS50005">
    <property type="entry name" value="TPR"/>
    <property type="match status" value="2"/>
</dbReference>
<keyword evidence="5" id="KW-1185">Reference proteome</keyword>
<dbReference type="RefSeq" id="WP_076704534.1">
    <property type="nucleotide sequence ID" value="NZ_MRDE01000068.1"/>
</dbReference>
<dbReference type="AlphaFoldDB" id="A0A1R1L8G6"/>
<keyword evidence="3" id="KW-0472">Membrane</keyword>
<organism evidence="4 5">
    <name type="scientific">Tersicoccus phoenicis</name>
    <dbReference type="NCBI Taxonomy" id="554083"/>
    <lineage>
        <taxon>Bacteria</taxon>
        <taxon>Bacillati</taxon>
        <taxon>Actinomycetota</taxon>
        <taxon>Actinomycetes</taxon>
        <taxon>Micrococcales</taxon>
        <taxon>Micrococcaceae</taxon>
        <taxon>Tersicoccus</taxon>
    </lineage>
</organism>
<dbReference type="InterPro" id="IPR019734">
    <property type="entry name" value="TPR_rpt"/>
</dbReference>
<protein>
    <submittedName>
        <fullName evidence="4">Uncharacterized protein</fullName>
    </submittedName>
</protein>
<comment type="caution">
    <text evidence="4">The sequence shown here is derived from an EMBL/GenBank/DDBJ whole genome shotgun (WGS) entry which is preliminary data.</text>
</comment>
<gene>
    <name evidence="4" type="ORF">BKD30_10645</name>
</gene>
<feature type="repeat" description="TPR" evidence="1">
    <location>
        <begin position="155"/>
        <end position="188"/>
    </location>
</feature>
<evidence type="ECO:0000256" key="3">
    <source>
        <dbReference type="SAM" id="Phobius"/>
    </source>
</evidence>
<keyword evidence="3" id="KW-0812">Transmembrane</keyword>
<dbReference type="InterPro" id="IPR011990">
    <property type="entry name" value="TPR-like_helical_dom_sf"/>
</dbReference>
<feature type="repeat" description="TPR" evidence="1">
    <location>
        <begin position="189"/>
        <end position="222"/>
    </location>
</feature>
<dbReference type="Pfam" id="PF14559">
    <property type="entry name" value="TPR_19"/>
    <property type="match status" value="1"/>
</dbReference>
<keyword evidence="2" id="KW-0175">Coiled coil</keyword>
<evidence type="ECO:0000313" key="4">
    <source>
        <dbReference type="EMBL" id="OMH23826.1"/>
    </source>
</evidence>
<keyword evidence="3" id="KW-1133">Transmembrane helix</keyword>
<feature type="coiled-coil region" evidence="2">
    <location>
        <begin position="5"/>
        <end position="60"/>
    </location>
</feature>
<feature type="transmembrane region" description="Helical" evidence="3">
    <location>
        <begin position="80"/>
        <end position="101"/>
    </location>
</feature>
<proteinExistence type="predicted"/>